<feature type="compositionally biased region" description="Polar residues" evidence="1">
    <location>
        <begin position="34"/>
        <end position="55"/>
    </location>
</feature>
<evidence type="ECO:0000256" key="3">
    <source>
        <dbReference type="SAM" id="SignalP"/>
    </source>
</evidence>
<accession>A0ABW5QR59</accession>
<feature type="signal peptide" evidence="3">
    <location>
        <begin position="1"/>
        <end position="24"/>
    </location>
</feature>
<proteinExistence type="predicted"/>
<keyword evidence="3" id="KW-0732">Signal</keyword>
<protein>
    <submittedName>
        <fullName evidence="4">Uncharacterized protein</fullName>
    </submittedName>
</protein>
<evidence type="ECO:0000313" key="5">
    <source>
        <dbReference type="Proteomes" id="UP001597493"/>
    </source>
</evidence>
<keyword evidence="2" id="KW-0472">Membrane</keyword>
<keyword evidence="2" id="KW-1133">Transmembrane helix</keyword>
<feature type="transmembrane region" description="Helical" evidence="2">
    <location>
        <begin position="466"/>
        <end position="488"/>
    </location>
</feature>
<dbReference type="EMBL" id="JBHUMY010000001">
    <property type="protein sequence ID" value="MFD2658849.1"/>
    <property type="molecule type" value="Genomic_DNA"/>
</dbReference>
<dbReference type="RefSeq" id="WP_379268776.1">
    <property type="nucleotide sequence ID" value="NZ_JBHUGT010000050.1"/>
</dbReference>
<evidence type="ECO:0000256" key="1">
    <source>
        <dbReference type="SAM" id="MobiDB-lite"/>
    </source>
</evidence>
<feature type="region of interest" description="Disordered" evidence="1">
    <location>
        <begin position="28"/>
        <end position="55"/>
    </location>
</feature>
<keyword evidence="5" id="KW-1185">Reference proteome</keyword>
<sequence length="495" mass="53468">MRKLFTIMASLALCFSLFSASAFAAEPPTEGAVNPTNPTPTSESSLPTQPEQLTDNTQRVVTDGLYVDIYYPSDQITYIPEFTLELWDVPTDKLISTATGNSQNYENGKYHLIFNHPGYRLGDELALILRKTDAIIEELNFNGVHLKPNTHYKFTIDQYTYYEGDNDEGVFQDLTATKLNPLQASLVTNPKMVGLLLQSESGSPLKQTPVEIKLLDGKGSLTALSNSSGLIWLDTDKLTWKFLVSAKGLTAVNGSNGKAEIELPATAIAGTQKSVVIVPVVFKSTEQSVADSKISVSLSTDANTDLSKAWSEFDLTVTDANGVSSTYVLDLNKTSIQGLADGQYKMEANAKYADVKLDSASLSVKGGKGGIKGTIQPKHVLEISKDGKPYNFSVINVTKIVDRQYKGSKPQTFAVTPGESYMIKDNDTGKVETVAIDANSPTTRVVLGAGVVFGGSASTPHTGDPIIFLVTLFAVAAVGACWAWMGYLKNRKERA</sequence>
<keyword evidence="2" id="KW-0812">Transmembrane</keyword>
<dbReference type="Proteomes" id="UP001597493">
    <property type="component" value="Unassembled WGS sequence"/>
</dbReference>
<organism evidence="4 5">
    <name type="scientific">Paenibacillus thailandensis</name>
    <dbReference type="NCBI Taxonomy" id="393250"/>
    <lineage>
        <taxon>Bacteria</taxon>
        <taxon>Bacillati</taxon>
        <taxon>Bacillota</taxon>
        <taxon>Bacilli</taxon>
        <taxon>Bacillales</taxon>
        <taxon>Paenibacillaceae</taxon>
        <taxon>Paenibacillus</taxon>
    </lineage>
</organism>
<comment type="caution">
    <text evidence="4">The sequence shown here is derived from an EMBL/GenBank/DDBJ whole genome shotgun (WGS) entry which is preliminary data.</text>
</comment>
<gene>
    <name evidence="4" type="ORF">ACFSW5_01055</name>
</gene>
<evidence type="ECO:0000256" key="2">
    <source>
        <dbReference type="SAM" id="Phobius"/>
    </source>
</evidence>
<reference evidence="5" key="1">
    <citation type="journal article" date="2019" name="Int. J. Syst. Evol. Microbiol.">
        <title>The Global Catalogue of Microorganisms (GCM) 10K type strain sequencing project: providing services to taxonomists for standard genome sequencing and annotation.</title>
        <authorList>
            <consortium name="The Broad Institute Genomics Platform"/>
            <consortium name="The Broad Institute Genome Sequencing Center for Infectious Disease"/>
            <person name="Wu L."/>
            <person name="Ma J."/>
        </authorList>
    </citation>
    <scope>NUCLEOTIDE SEQUENCE [LARGE SCALE GENOMIC DNA]</scope>
    <source>
        <strain evidence="5">TISTR 1827</strain>
    </source>
</reference>
<evidence type="ECO:0000313" key="4">
    <source>
        <dbReference type="EMBL" id="MFD2658849.1"/>
    </source>
</evidence>
<feature type="chain" id="PRO_5046126602" evidence="3">
    <location>
        <begin position="25"/>
        <end position="495"/>
    </location>
</feature>
<name>A0ABW5QR59_9BACL</name>